<reference evidence="2 3" key="1">
    <citation type="journal article" date="2016" name="Nat. Commun.">
        <title>Thousands of microbial genomes shed light on interconnected biogeochemical processes in an aquifer system.</title>
        <authorList>
            <person name="Anantharaman K."/>
            <person name="Brown C.T."/>
            <person name="Hug L.A."/>
            <person name="Sharon I."/>
            <person name="Castelle C.J."/>
            <person name="Probst A.J."/>
            <person name="Thomas B.C."/>
            <person name="Singh A."/>
            <person name="Wilkins M.J."/>
            <person name="Karaoz U."/>
            <person name="Brodie E.L."/>
            <person name="Williams K.H."/>
            <person name="Hubbard S.S."/>
            <person name="Banfield J.F."/>
        </authorList>
    </citation>
    <scope>NUCLEOTIDE SEQUENCE [LARGE SCALE GENOMIC DNA]</scope>
</reference>
<dbReference type="Pfam" id="PF21948">
    <property type="entry name" value="LplA-B_cat"/>
    <property type="match status" value="1"/>
</dbReference>
<feature type="domain" description="BPL/LPL catalytic" evidence="1">
    <location>
        <begin position="31"/>
        <end position="240"/>
    </location>
</feature>
<evidence type="ECO:0000259" key="1">
    <source>
        <dbReference type="PROSITE" id="PS51733"/>
    </source>
</evidence>
<dbReference type="PROSITE" id="PS51733">
    <property type="entry name" value="BPL_LPL_CATALYTIC"/>
    <property type="match status" value="1"/>
</dbReference>
<evidence type="ECO:0000313" key="2">
    <source>
        <dbReference type="EMBL" id="OGC34329.1"/>
    </source>
</evidence>
<dbReference type="EMBL" id="MEUI01000019">
    <property type="protein sequence ID" value="OGC34329.1"/>
    <property type="molecule type" value="Genomic_DNA"/>
</dbReference>
<accession>A0A1F4TP12</accession>
<name>A0A1F4TP12_UNCSA</name>
<dbReference type="PANTHER" id="PTHR43679:SF2">
    <property type="entry name" value="OCTANOYL-[GCVH]:PROTEIN N-OCTANOYLTRANSFERASE"/>
    <property type="match status" value="1"/>
</dbReference>
<dbReference type="PANTHER" id="PTHR43679">
    <property type="entry name" value="OCTANOYLTRANSFERASE LIPM-RELATED"/>
    <property type="match status" value="1"/>
</dbReference>
<protein>
    <recommendedName>
        <fullName evidence="1">BPL/LPL catalytic domain-containing protein</fullName>
    </recommendedName>
</protein>
<dbReference type="InterPro" id="IPR004143">
    <property type="entry name" value="BPL_LPL_catalytic"/>
</dbReference>
<dbReference type="Gene3D" id="3.30.930.10">
    <property type="entry name" value="Bira Bifunctional Protein, Domain 2"/>
    <property type="match status" value="1"/>
</dbReference>
<dbReference type="CDD" id="cd16443">
    <property type="entry name" value="LplA"/>
    <property type="match status" value="1"/>
</dbReference>
<dbReference type="InterPro" id="IPR045864">
    <property type="entry name" value="aa-tRNA-synth_II/BPL/LPL"/>
</dbReference>
<sequence length="242" mass="27119">MQTWQLTKTPRLSGQQNMDYDLKLLADFEEGRIPSTLRIYSWQPKCITLGYAQKVDQEIDVEKARELGWDVVKRPTGGGIVFHNEAEVTYSLVTALDNPLLPKGMIASYKKISEAIAWALKQFGIEAEVQNSKIKVKNKFQAPSSKLKTNLCFSYPAEYEIVVGGRKIVGSAQKRGKKALLQQGSIFVRETPKDIFQVLKKPYQEQDAVSVEEVAGKSFSFGEIGKVLVFGFEKVLGVKLQP</sequence>
<gene>
    <name evidence="2" type="ORF">A2462_07700</name>
</gene>
<evidence type="ECO:0000313" key="3">
    <source>
        <dbReference type="Proteomes" id="UP000177309"/>
    </source>
</evidence>
<dbReference type="InterPro" id="IPR050664">
    <property type="entry name" value="Octanoyltrans_LipM/LipL"/>
</dbReference>
<dbReference type="SUPFAM" id="SSF55681">
    <property type="entry name" value="Class II aaRS and biotin synthetases"/>
    <property type="match status" value="1"/>
</dbReference>
<dbReference type="AlphaFoldDB" id="A0A1F4TP12"/>
<proteinExistence type="predicted"/>
<organism evidence="2 3">
    <name type="scientific">candidate division WOR-1 bacterium RIFOXYC2_FULL_41_25</name>
    <dbReference type="NCBI Taxonomy" id="1802586"/>
    <lineage>
        <taxon>Bacteria</taxon>
        <taxon>Bacillati</taxon>
        <taxon>Saganbacteria</taxon>
    </lineage>
</organism>
<dbReference type="Proteomes" id="UP000177309">
    <property type="component" value="Unassembled WGS sequence"/>
</dbReference>
<comment type="caution">
    <text evidence="2">The sequence shown here is derived from an EMBL/GenBank/DDBJ whole genome shotgun (WGS) entry which is preliminary data.</text>
</comment>